<feature type="compositionally biased region" description="Basic and acidic residues" evidence="9">
    <location>
        <begin position="950"/>
        <end position="959"/>
    </location>
</feature>
<feature type="binding site" evidence="6">
    <location>
        <position position="790"/>
    </location>
    <ligand>
        <name>AMP</name>
        <dbReference type="ChEBI" id="CHEBI:456215"/>
    </ligand>
</feature>
<dbReference type="PROSITE" id="PS51845">
    <property type="entry name" value="PDEASE_I_2"/>
    <property type="match status" value="1"/>
</dbReference>
<proteinExistence type="evidence at transcript level"/>
<dbReference type="SMART" id="SM00471">
    <property type="entry name" value="HDc"/>
    <property type="match status" value="1"/>
</dbReference>
<evidence type="ECO:0000256" key="3">
    <source>
        <dbReference type="ARBA" id="ARBA00022723"/>
    </source>
</evidence>
<feature type="binding site" evidence="6">
    <location>
        <begin position="631"/>
        <end position="635"/>
    </location>
    <ligand>
        <name>AMP</name>
        <dbReference type="ChEBI" id="CHEBI:456215"/>
    </ligand>
</feature>
<feature type="binding site" evidence="6">
    <location>
        <position position="843"/>
    </location>
    <ligand>
        <name>AMP</name>
        <dbReference type="ChEBI" id="CHEBI:456215"/>
    </ligand>
</feature>
<feature type="binding site" evidence="7">
    <location>
        <position position="679"/>
    </location>
    <ligand>
        <name>Zn(2+)</name>
        <dbReference type="ChEBI" id="CHEBI:29105"/>
        <label>2</label>
    </ligand>
</feature>
<feature type="binding site" evidence="6">
    <location>
        <position position="679"/>
    </location>
    <ligand>
        <name>AMP</name>
        <dbReference type="ChEBI" id="CHEBI:456215"/>
    </ligand>
</feature>
<keyword evidence="3 7" id="KW-0479">Metal-binding</keyword>
<feature type="binding site" evidence="7">
    <location>
        <position position="790"/>
    </location>
    <ligand>
        <name>Zn(2+)</name>
        <dbReference type="ChEBI" id="CHEBI:29105"/>
        <label>1</label>
    </ligand>
</feature>
<dbReference type="Gene3D" id="3.30.450.40">
    <property type="match status" value="2"/>
</dbReference>
<organism evidence="11">
    <name type="scientific">Phallusia mammillata</name>
    <dbReference type="NCBI Taxonomy" id="59560"/>
    <lineage>
        <taxon>Eukaryota</taxon>
        <taxon>Metazoa</taxon>
        <taxon>Chordata</taxon>
        <taxon>Tunicata</taxon>
        <taxon>Ascidiacea</taxon>
        <taxon>Phlebobranchia</taxon>
        <taxon>Ascidiidae</taxon>
        <taxon>Phallusia</taxon>
    </lineage>
</organism>
<evidence type="ECO:0000259" key="10">
    <source>
        <dbReference type="PROSITE" id="PS51845"/>
    </source>
</evidence>
<feature type="active site" description="Proton donor" evidence="5">
    <location>
        <position position="631"/>
    </location>
</feature>
<dbReference type="InterPro" id="IPR003018">
    <property type="entry name" value="GAF"/>
</dbReference>
<dbReference type="SUPFAM" id="SSF55781">
    <property type="entry name" value="GAF domain-like"/>
    <property type="match status" value="2"/>
</dbReference>
<dbReference type="GO" id="GO:0004114">
    <property type="term" value="F:3',5'-cyclic-nucleotide phosphodiesterase activity"/>
    <property type="evidence" value="ECO:0007669"/>
    <property type="project" value="InterPro"/>
</dbReference>
<dbReference type="CDD" id="cd00077">
    <property type="entry name" value="HDc"/>
    <property type="match status" value="1"/>
</dbReference>
<dbReference type="InterPro" id="IPR036971">
    <property type="entry name" value="PDEase_catalytic_dom_sf"/>
</dbReference>
<keyword evidence="2" id="KW-0140">cGMP</keyword>
<feature type="binding site" evidence="7">
    <location>
        <position position="678"/>
    </location>
    <ligand>
        <name>Zn(2+)</name>
        <dbReference type="ChEBI" id="CHEBI:29105"/>
        <label>1</label>
    </ligand>
</feature>
<evidence type="ECO:0000256" key="5">
    <source>
        <dbReference type="PIRSR" id="PIRSR623088-1"/>
    </source>
</evidence>
<dbReference type="PRINTS" id="PR00387">
    <property type="entry name" value="PDIESTERASE1"/>
</dbReference>
<evidence type="ECO:0000256" key="4">
    <source>
        <dbReference type="ARBA" id="ARBA00022801"/>
    </source>
</evidence>
<evidence type="ECO:0000313" key="11">
    <source>
        <dbReference type="EMBL" id="CAB3264740.1"/>
    </source>
</evidence>
<evidence type="ECO:0000256" key="8">
    <source>
        <dbReference type="RuleBase" id="RU363067"/>
    </source>
</evidence>
<dbReference type="InterPro" id="IPR002073">
    <property type="entry name" value="PDEase_catalytic_dom"/>
</dbReference>
<reference evidence="11" key="1">
    <citation type="submission" date="2020-04" db="EMBL/GenBank/DDBJ databases">
        <authorList>
            <person name="Neveu A P."/>
        </authorList>
    </citation>
    <scope>NUCLEOTIDE SEQUENCE</scope>
    <source>
        <tissue evidence="11">Whole embryo</tissue>
    </source>
</reference>
<feature type="domain" description="PDEase" evidence="10">
    <location>
        <begin position="555"/>
        <end position="886"/>
    </location>
</feature>
<feature type="region of interest" description="Disordered" evidence="9">
    <location>
        <begin position="40"/>
        <end position="79"/>
    </location>
</feature>
<dbReference type="FunFam" id="1.10.1300.10:FF:000003">
    <property type="entry name" value="Phosphodiesterase"/>
    <property type="match status" value="1"/>
</dbReference>
<dbReference type="InterPro" id="IPR023174">
    <property type="entry name" value="PDEase_CS"/>
</dbReference>
<evidence type="ECO:0000256" key="6">
    <source>
        <dbReference type="PIRSR" id="PIRSR623088-2"/>
    </source>
</evidence>
<dbReference type="InterPro" id="IPR029016">
    <property type="entry name" value="GAF-like_dom_sf"/>
</dbReference>
<dbReference type="Gene3D" id="1.10.1300.10">
    <property type="entry name" value="3'5'-cyclic nucleotide phosphodiesterase, catalytic domain"/>
    <property type="match status" value="1"/>
</dbReference>
<dbReference type="GO" id="GO:0046872">
    <property type="term" value="F:metal ion binding"/>
    <property type="evidence" value="ECO:0007669"/>
    <property type="project" value="UniProtKB-KW"/>
</dbReference>
<feature type="region of interest" description="Disordered" evidence="9">
    <location>
        <begin position="940"/>
        <end position="993"/>
    </location>
</feature>
<dbReference type="PROSITE" id="PS00126">
    <property type="entry name" value="PDEASE_I_1"/>
    <property type="match status" value="1"/>
</dbReference>
<protein>
    <recommendedName>
        <fullName evidence="8">Phosphodiesterase</fullName>
        <ecNumber evidence="8">3.1.4.-</ecNumber>
    </recommendedName>
</protein>
<dbReference type="InterPro" id="IPR003607">
    <property type="entry name" value="HD/PDEase_dom"/>
</dbReference>
<dbReference type="EMBL" id="LR788878">
    <property type="protein sequence ID" value="CAB3264740.1"/>
    <property type="molecule type" value="mRNA"/>
</dbReference>
<comment type="cofactor">
    <cofactor evidence="8">
        <name>a divalent metal cation</name>
        <dbReference type="ChEBI" id="CHEBI:60240"/>
    </cofactor>
    <text evidence="8">Binds 2 divalent metal cations per subunit. Site 1 may preferentially bind zinc ions, while site 2 has a preference for magnesium and/or manganese ions.</text>
</comment>
<dbReference type="SUPFAM" id="SSF109604">
    <property type="entry name" value="HD-domain/PDEase-like"/>
    <property type="match status" value="1"/>
</dbReference>
<keyword evidence="4 8" id="KW-0378">Hydrolase</keyword>
<dbReference type="Pfam" id="PF00233">
    <property type="entry name" value="PDEase_I"/>
    <property type="match status" value="1"/>
</dbReference>
<dbReference type="EC" id="3.1.4.-" evidence="8"/>
<dbReference type="AlphaFoldDB" id="A0A6F9DNX6"/>
<evidence type="ECO:0000256" key="1">
    <source>
        <dbReference type="ARBA" id="ARBA00007648"/>
    </source>
</evidence>
<dbReference type="PANTHER" id="PTHR11347">
    <property type="entry name" value="CYCLIC NUCLEOTIDE PHOSPHODIESTERASE"/>
    <property type="match status" value="1"/>
</dbReference>
<evidence type="ECO:0000256" key="7">
    <source>
        <dbReference type="PIRSR" id="PIRSR623088-3"/>
    </source>
</evidence>
<dbReference type="InterPro" id="IPR023088">
    <property type="entry name" value="PDEase"/>
</dbReference>
<feature type="region of interest" description="Disordered" evidence="9">
    <location>
        <begin position="116"/>
        <end position="153"/>
    </location>
</feature>
<feature type="compositionally biased region" description="Basic and acidic residues" evidence="9">
    <location>
        <begin position="144"/>
        <end position="153"/>
    </location>
</feature>
<evidence type="ECO:0000256" key="9">
    <source>
        <dbReference type="SAM" id="MobiDB-lite"/>
    </source>
</evidence>
<feature type="binding site" evidence="7">
    <location>
        <position position="679"/>
    </location>
    <ligand>
        <name>Zn(2+)</name>
        <dbReference type="ChEBI" id="CHEBI:29105"/>
        <label>1</label>
    </ligand>
</feature>
<name>A0A6F9DNX6_9ASCI</name>
<dbReference type="SMART" id="SM00065">
    <property type="entry name" value="GAF"/>
    <property type="match status" value="2"/>
</dbReference>
<feature type="compositionally biased region" description="Basic and acidic residues" evidence="9">
    <location>
        <begin position="57"/>
        <end position="76"/>
    </location>
</feature>
<gene>
    <name evidence="11" type="primary">Pde5a</name>
</gene>
<dbReference type="Pfam" id="PF01590">
    <property type="entry name" value="GAF"/>
    <property type="match status" value="2"/>
</dbReference>
<feature type="binding site" evidence="7">
    <location>
        <position position="635"/>
    </location>
    <ligand>
        <name>Zn(2+)</name>
        <dbReference type="ChEBI" id="CHEBI:29105"/>
        <label>1</label>
    </ligand>
</feature>
<dbReference type="GO" id="GO:0007165">
    <property type="term" value="P:signal transduction"/>
    <property type="evidence" value="ECO:0007669"/>
    <property type="project" value="InterPro"/>
</dbReference>
<evidence type="ECO:0000256" key="2">
    <source>
        <dbReference type="ARBA" id="ARBA00022535"/>
    </source>
</evidence>
<comment type="similarity">
    <text evidence="1 8">Belongs to the cyclic nucleotide phosphodiesterase family.</text>
</comment>
<sequence>MRMTLSDPQFAKGMTLSDPQFAKDMSMTLNDQLILKDTRLTPGDPLVAKDTTLSEPKATKNERKTFSDPKVGKDTPKALSEPQVAKRPLNVPSRRPLAPIEETKARHLSESLSSIEETHNDVTKRKTSIKESGRRFAIRRRKDREKTTKSERDKAVQLATEHSLLIELAREIPTVENPDQFCFKALKCVAELLGAERCSLFWIRDSAKGDSKELVSRLWNVTPKSTFEQAVCDTRNQLVVPLDIGLAGEVAKTKTSINVTSVYEHPKFNKTIDEKTGFESRDLLCQPIIIEREDRVIGVVEVLNKKSKEPFTSQDEEVLEHFIVLCDGAIQNCRNTAQINRLQQGARLQEELSSRVAHLWPARAYDDILKELVLQVSELVQCERYTLAVALIDNCNIEGSLQFARSYDMLLQKSKGGLFDEEEEVKKVVDMTKLKKSDWVFSHKVIKKTLETKKTVNMSKITPFSEFKLEDEKRGFSLKTVLCVPFYDGTDRLLGVLHLGNKKTGFDENDEATIESIRPYLMNGLLFANGFNSITINKAKTDVSDEIVRFHTRCTENEFERVKNEPIPDGEKYNLYEFTFSDLLMSDDETVMACMRMFKDLDAFNLFKIRQETMLRWVISVRRCYRPVYYHNWRHGLNVAHTMFLLLDRMNKDDQTPGLPTMFTDREKFTLVVACFCHDIDHRGTNNAFLIRAAAPMAILYNTSTLENHHYDTCLRISSMEGNNIFESFTENEFSDSCELMKHAILATDLALYFQRRNTFKGLLEKKPQERDFSDGNRMLLMSMMMTACDLSSITKPWEVQQKMAHLVTSEFYDQGDMERKLFGTEPMPMMDRSKAGDLPKMQIGFIDGVCSMAYEMMADFCPGYAPLRDGMMNNRQHWKDAAIAQGHDLDAPKTQKKDEDEYGSLWVKYWNMDPENFIWGIDPNEVPPEVVIEKVVFSPKKKAKPSPGGDREAQGTEVKKKRNRRNKVAAEEPNAPGAATETENKSKACLVM</sequence>
<feature type="compositionally biased region" description="Basic and acidic residues" evidence="9">
    <location>
        <begin position="116"/>
        <end position="134"/>
    </location>
</feature>
<accession>A0A6F9DNX6</accession>